<evidence type="ECO:0000313" key="3">
    <source>
        <dbReference type="Proteomes" id="UP000503447"/>
    </source>
</evidence>
<gene>
    <name evidence="2" type="ORF">FTUN_6584</name>
</gene>
<dbReference type="AlphaFoldDB" id="A0A6M5YYQ4"/>
<dbReference type="Proteomes" id="UP000503447">
    <property type="component" value="Chromosome"/>
</dbReference>
<dbReference type="KEGG" id="ftj:FTUN_6584"/>
<protein>
    <submittedName>
        <fullName evidence="2">Uncharacterized protein</fullName>
    </submittedName>
</protein>
<reference evidence="3" key="1">
    <citation type="submission" date="2020-05" db="EMBL/GenBank/DDBJ databases">
        <title>Frigoriglobus tundricola gen. nov., sp. nov., a psychrotolerant cellulolytic planctomycete of the family Gemmataceae with two divergent copies of 16S rRNA gene.</title>
        <authorList>
            <person name="Kulichevskaya I.S."/>
            <person name="Ivanova A.A."/>
            <person name="Naumoff D.G."/>
            <person name="Beletsky A.V."/>
            <person name="Rijpstra W.I.C."/>
            <person name="Sinninghe Damste J.S."/>
            <person name="Mardanov A.V."/>
            <person name="Ravin N.V."/>
            <person name="Dedysh S.N."/>
        </authorList>
    </citation>
    <scope>NUCLEOTIDE SEQUENCE [LARGE SCALE GENOMIC DNA]</scope>
    <source>
        <strain evidence="3">PL17</strain>
    </source>
</reference>
<organism evidence="2 3">
    <name type="scientific">Frigoriglobus tundricola</name>
    <dbReference type="NCBI Taxonomy" id="2774151"/>
    <lineage>
        <taxon>Bacteria</taxon>
        <taxon>Pseudomonadati</taxon>
        <taxon>Planctomycetota</taxon>
        <taxon>Planctomycetia</taxon>
        <taxon>Gemmatales</taxon>
        <taxon>Gemmataceae</taxon>
        <taxon>Frigoriglobus</taxon>
    </lineage>
</organism>
<sequence>MAGHSAPYSDKRHRRDYRFRSTADDFALRSGFTTTPTARPAAHSGGGGVECDPSRLGWTGHTFEVRLAPVAASVEAEIDDDGRPFDPLGHLPFDPTPHSTGAATAAWVRT</sequence>
<name>A0A6M5YYQ4_9BACT</name>
<evidence type="ECO:0000256" key="1">
    <source>
        <dbReference type="SAM" id="MobiDB-lite"/>
    </source>
</evidence>
<feature type="region of interest" description="Disordered" evidence="1">
    <location>
        <begin position="79"/>
        <end position="110"/>
    </location>
</feature>
<accession>A0A6M5YYQ4</accession>
<evidence type="ECO:0000313" key="2">
    <source>
        <dbReference type="EMBL" id="QJW98988.1"/>
    </source>
</evidence>
<proteinExistence type="predicted"/>
<dbReference type="EMBL" id="CP053452">
    <property type="protein sequence ID" value="QJW98988.1"/>
    <property type="molecule type" value="Genomic_DNA"/>
</dbReference>
<keyword evidence="3" id="KW-1185">Reference proteome</keyword>